<keyword evidence="5" id="KW-0966">Cell projection</keyword>
<dbReference type="InterPro" id="IPR056154">
    <property type="entry name" value="Beta-prop_IFT140_1st"/>
</dbReference>
<dbReference type="InterPro" id="IPR036322">
    <property type="entry name" value="WD40_repeat_dom_sf"/>
</dbReference>
<evidence type="ECO:0000256" key="3">
    <source>
        <dbReference type="ARBA" id="ARBA00022737"/>
    </source>
</evidence>
<evidence type="ECO:0000313" key="7">
    <source>
        <dbReference type="Ensembl" id="ENSSDUP00000001906.1"/>
    </source>
</evidence>
<keyword evidence="8" id="KW-1185">Reference proteome</keyword>
<dbReference type="PANTHER" id="PTHR15722">
    <property type="entry name" value="IFT140/172-RELATED"/>
    <property type="match status" value="1"/>
</dbReference>
<comment type="subcellular location">
    <subcellularLocation>
        <location evidence="1">Cell projection</location>
        <location evidence="1">Cilium</location>
    </subcellularLocation>
</comment>
<dbReference type="Pfam" id="PF23383">
    <property type="entry name" value="Beta-prop_IFT140_1st"/>
    <property type="match status" value="1"/>
</dbReference>
<name>A0A3B4T706_SERDU</name>
<feature type="domain" description="IFT140 first beta-propeller" evidence="6">
    <location>
        <begin position="2"/>
        <end position="112"/>
    </location>
</feature>
<dbReference type="GO" id="GO:0030991">
    <property type="term" value="C:intraciliary transport particle A"/>
    <property type="evidence" value="ECO:0007669"/>
    <property type="project" value="TreeGrafter"/>
</dbReference>
<evidence type="ECO:0000256" key="1">
    <source>
        <dbReference type="ARBA" id="ARBA00004138"/>
    </source>
</evidence>
<dbReference type="OMA" id="THTAHIT"/>
<dbReference type="PANTHER" id="PTHR15722:SF7">
    <property type="entry name" value="INTRAFLAGELLAR TRANSPORT PROTEIN 140 HOMOLOG"/>
    <property type="match status" value="1"/>
</dbReference>
<reference evidence="7" key="1">
    <citation type="submission" date="2025-05" db="UniProtKB">
        <authorList>
            <consortium name="Ensembl"/>
        </authorList>
    </citation>
    <scope>IDENTIFICATION</scope>
</reference>
<dbReference type="Ensembl" id="ENSSDUT00000001968.1">
    <property type="protein sequence ID" value="ENSSDUP00000001906.1"/>
    <property type="gene ID" value="ENSSDUG00000001498.1"/>
</dbReference>
<proteinExistence type="predicted"/>
<dbReference type="GO" id="GO:0005930">
    <property type="term" value="C:axoneme"/>
    <property type="evidence" value="ECO:0007669"/>
    <property type="project" value="TreeGrafter"/>
</dbReference>
<dbReference type="GO" id="GO:0036064">
    <property type="term" value="C:ciliary basal body"/>
    <property type="evidence" value="ECO:0007669"/>
    <property type="project" value="TreeGrafter"/>
</dbReference>
<evidence type="ECO:0000259" key="6">
    <source>
        <dbReference type="Pfam" id="PF23383"/>
    </source>
</evidence>
<evidence type="ECO:0000256" key="5">
    <source>
        <dbReference type="ARBA" id="ARBA00023273"/>
    </source>
</evidence>
<dbReference type="SUPFAM" id="SSF50978">
    <property type="entry name" value="WD40 repeat-like"/>
    <property type="match status" value="1"/>
</dbReference>
<dbReference type="GeneTree" id="ENSGT00940000153417"/>
<keyword evidence="3" id="KW-0677">Repeat</keyword>
<evidence type="ECO:0000313" key="8">
    <source>
        <dbReference type="Proteomes" id="UP000261420"/>
    </source>
</evidence>
<evidence type="ECO:0000256" key="4">
    <source>
        <dbReference type="ARBA" id="ARBA00023069"/>
    </source>
</evidence>
<dbReference type="AlphaFoldDB" id="A0A3B4T706"/>
<organism evidence="7 8">
    <name type="scientific">Seriola dumerili</name>
    <name type="common">Greater amberjack</name>
    <name type="synonym">Caranx dumerili</name>
    <dbReference type="NCBI Taxonomy" id="41447"/>
    <lineage>
        <taxon>Eukaryota</taxon>
        <taxon>Metazoa</taxon>
        <taxon>Chordata</taxon>
        <taxon>Craniata</taxon>
        <taxon>Vertebrata</taxon>
        <taxon>Euteleostomi</taxon>
        <taxon>Actinopterygii</taxon>
        <taxon>Neopterygii</taxon>
        <taxon>Teleostei</taxon>
        <taxon>Neoteleostei</taxon>
        <taxon>Acanthomorphata</taxon>
        <taxon>Carangaria</taxon>
        <taxon>Carangiformes</taxon>
        <taxon>Carangidae</taxon>
        <taxon>Seriola</taxon>
    </lineage>
</organism>
<keyword evidence="4" id="KW-0969">Cilium</keyword>
<keyword evidence="2" id="KW-0853">WD repeat</keyword>
<dbReference type="GO" id="GO:0035721">
    <property type="term" value="P:intraciliary retrograde transport"/>
    <property type="evidence" value="ECO:0007669"/>
    <property type="project" value="TreeGrafter"/>
</dbReference>
<evidence type="ECO:0000256" key="2">
    <source>
        <dbReference type="ARBA" id="ARBA00022574"/>
    </source>
</evidence>
<dbReference type="Ensembl" id="ENSSDUT00000001987.1">
    <property type="protein sequence ID" value="ENSSDUP00000001925.1"/>
    <property type="gene ID" value="ENSSDUG00000001510.1"/>
</dbReference>
<sequence length="153" mass="16936">MAVYFDHRIEAPESSAVPSQLTWHLALPVLAVASSSPATGGNVDLYLQQGEYVESCHVERPYQPTVLRWHPTKPVLALGWEKGEVVLLTYPSGDQTVLPSTHTAYITLLEWMGLHPDPFSAAYPNPAQHWSVCDQGKYGRDVHVELITTKVSS</sequence>
<dbReference type="STRING" id="41447.ENSSDUP00000001906"/>
<dbReference type="Proteomes" id="UP000261420">
    <property type="component" value="Unplaced"/>
</dbReference>
<accession>A0A3B4T706</accession>
<protein>
    <recommendedName>
        <fullName evidence="6">IFT140 first beta-propeller domain-containing protein</fullName>
    </recommendedName>
</protein>